<protein>
    <recommendedName>
        <fullName evidence="4">Type II secretion system protein</fullName>
    </recommendedName>
</protein>
<dbReference type="EMBL" id="JAAZNL010000050">
    <property type="protein sequence ID" value="NMB70345.1"/>
    <property type="molecule type" value="Genomic_DNA"/>
</dbReference>
<dbReference type="Proteomes" id="UP000526033">
    <property type="component" value="Unassembled WGS sequence"/>
</dbReference>
<organism evidence="2 3">
    <name type="scientific">candidate division WWE3 bacterium</name>
    <dbReference type="NCBI Taxonomy" id="2053526"/>
    <lineage>
        <taxon>Bacteria</taxon>
        <taxon>Katanobacteria</taxon>
    </lineage>
</organism>
<name>A0A7X9DLD0_UNCKA</name>
<evidence type="ECO:0000313" key="3">
    <source>
        <dbReference type="Proteomes" id="UP000526033"/>
    </source>
</evidence>
<comment type="caution">
    <text evidence="2">The sequence shown here is derived from an EMBL/GenBank/DDBJ whole genome shotgun (WGS) entry which is preliminary data.</text>
</comment>
<proteinExistence type="predicted"/>
<keyword evidence="1" id="KW-0812">Transmembrane</keyword>
<accession>A0A7X9DLD0</accession>
<sequence length="163" mass="17932">MSIKRLNNKGIGLVEVIAALGITLMTITALVSLALYTMRTSLQSKLTLEGSKIATREIELVRAYRDRSVTWADFLTGITSTNCEVNPGSGLCHMDDVNLIPVAAAGLDTVDNQSVTRSFTVDIDPYGTGDTNIVYITVTVSWEIVGRTHQTNLYTYLTNWRNE</sequence>
<evidence type="ECO:0008006" key="4">
    <source>
        <dbReference type="Google" id="ProtNLM"/>
    </source>
</evidence>
<reference evidence="2 3" key="1">
    <citation type="journal article" date="2020" name="Biotechnol. Biofuels">
        <title>New insights from the biogas microbiome by comprehensive genome-resolved metagenomics of nearly 1600 species originating from multiple anaerobic digesters.</title>
        <authorList>
            <person name="Campanaro S."/>
            <person name="Treu L."/>
            <person name="Rodriguez-R L.M."/>
            <person name="Kovalovszki A."/>
            <person name="Ziels R.M."/>
            <person name="Maus I."/>
            <person name="Zhu X."/>
            <person name="Kougias P.G."/>
            <person name="Basile A."/>
            <person name="Luo G."/>
            <person name="Schluter A."/>
            <person name="Konstantinidis K.T."/>
            <person name="Angelidaki I."/>
        </authorList>
    </citation>
    <scope>NUCLEOTIDE SEQUENCE [LARGE SCALE GENOMIC DNA]</scope>
    <source>
        <strain evidence="2">AS27yjCOA_165</strain>
    </source>
</reference>
<gene>
    <name evidence="2" type="ORF">GYA27_04055</name>
</gene>
<keyword evidence="1" id="KW-0472">Membrane</keyword>
<evidence type="ECO:0000256" key="1">
    <source>
        <dbReference type="SAM" id="Phobius"/>
    </source>
</evidence>
<feature type="transmembrane region" description="Helical" evidence="1">
    <location>
        <begin position="12"/>
        <end position="36"/>
    </location>
</feature>
<evidence type="ECO:0000313" key="2">
    <source>
        <dbReference type="EMBL" id="NMB70345.1"/>
    </source>
</evidence>
<dbReference type="AlphaFoldDB" id="A0A7X9DLD0"/>
<keyword evidence="1" id="KW-1133">Transmembrane helix</keyword>